<keyword evidence="3 4" id="KW-0175">Coiled coil</keyword>
<name>A0A671SMG1_9TELE</name>
<proteinExistence type="inferred from homology"/>
<sequence>MLTGSLTLTRLPPLGIEIWYRTTRHLSILDSIEANRSVPKKYRTRYPALDFDIRQEENEFFAQPYLFEPEYTDQELCEMEEAAAAAAQTTESDVVHWFPCAVGLYVKRGCSKGSVEIELYRESGNLIITREIQVENNQSTWMLNKKHASQRAFVFYLVLQEKVGEFAKMSKIELLEATEKSVGPPEMYEFHCELKTYRSKERELENVCKEKANFLEKARQSNERNKLDVERYYMKKRHLDRIQMLEKKKPLVEYETARKELEGVKKEREEMKRKLKSLKEAQEPLLRKIRSVESQLQPIEHQMSWSAQIKPDYQELGLGDIKKLSELKGKKRQLEQKISTKQDSLRQMEQNEINLQAIEEETNTKIAAVNNKKVAIMEEYLSHMQVCNRGKRICHISNAFY</sequence>
<evidence type="ECO:0000256" key="2">
    <source>
        <dbReference type="ARBA" id="ARBA00018687"/>
    </source>
</evidence>
<dbReference type="InterPro" id="IPR027417">
    <property type="entry name" value="P-loop_NTPase"/>
</dbReference>
<dbReference type="GO" id="GO:0005634">
    <property type="term" value="C:nucleus"/>
    <property type="evidence" value="ECO:0007669"/>
    <property type="project" value="TreeGrafter"/>
</dbReference>
<dbReference type="PANTHER" id="PTHR45916:SF1">
    <property type="entry name" value="STRUCTURAL MAINTENANCE OF CHROMOSOMES PROTEIN 5"/>
    <property type="match status" value="1"/>
</dbReference>
<evidence type="ECO:0000256" key="4">
    <source>
        <dbReference type="SAM" id="Coils"/>
    </source>
</evidence>
<dbReference type="PANTHER" id="PTHR45916">
    <property type="entry name" value="STRUCTURAL MAINTENANCE OF CHROMOSOMES PROTEIN 5"/>
    <property type="match status" value="1"/>
</dbReference>
<evidence type="ECO:0000313" key="5">
    <source>
        <dbReference type="Ensembl" id="ENSSANP00000097135.1"/>
    </source>
</evidence>
<evidence type="ECO:0000313" key="6">
    <source>
        <dbReference type="Proteomes" id="UP000472260"/>
    </source>
</evidence>
<dbReference type="GO" id="GO:0003697">
    <property type="term" value="F:single-stranded DNA binding"/>
    <property type="evidence" value="ECO:0007669"/>
    <property type="project" value="TreeGrafter"/>
</dbReference>
<reference evidence="5" key="1">
    <citation type="submission" date="2025-08" db="UniProtKB">
        <authorList>
            <consortium name="Ensembl"/>
        </authorList>
    </citation>
    <scope>IDENTIFICATION</scope>
</reference>
<dbReference type="AlphaFoldDB" id="A0A671SMG1"/>
<gene>
    <name evidence="5" type="primary">LOC107705043</name>
</gene>
<keyword evidence="6" id="KW-1185">Reference proteome</keyword>
<dbReference type="Ensembl" id="ENSSANT00000103172.1">
    <property type="protein sequence ID" value="ENSSANP00000097135.1"/>
    <property type="gene ID" value="ENSSANG00000047802.1"/>
</dbReference>
<dbReference type="GO" id="GO:0030915">
    <property type="term" value="C:Smc5-Smc6 complex"/>
    <property type="evidence" value="ECO:0007669"/>
    <property type="project" value="TreeGrafter"/>
</dbReference>
<feature type="coiled-coil region" evidence="4">
    <location>
        <begin position="254"/>
        <end position="281"/>
    </location>
</feature>
<dbReference type="GO" id="GO:0000724">
    <property type="term" value="P:double-strand break repair via homologous recombination"/>
    <property type="evidence" value="ECO:0007669"/>
    <property type="project" value="TreeGrafter"/>
</dbReference>
<accession>A0A671SMG1</accession>
<dbReference type="Gene3D" id="3.40.50.300">
    <property type="entry name" value="P-loop containing nucleotide triphosphate hydrolases"/>
    <property type="match status" value="1"/>
</dbReference>
<reference evidence="5" key="2">
    <citation type="submission" date="2025-09" db="UniProtKB">
        <authorList>
            <consortium name="Ensembl"/>
        </authorList>
    </citation>
    <scope>IDENTIFICATION</scope>
</reference>
<protein>
    <recommendedName>
        <fullName evidence="2">Structural maintenance of chromosomes protein 5</fullName>
    </recommendedName>
</protein>
<evidence type="ECO:0000256" key="1">
    <source>
        <dbReference type="ARBA" id="ARBA00010171"/>
    </source>
</evidence>
<feature type="coiled-coil region" evidence="4">
    <location>
        <begin position="324"/>
        <end position="361"/>
    </location>
</feature>
<dbReference type="Proteomes" id="UP000472260">
    <property type="component" value="Unassembled WGS sequence"/>
</dbReference>
<evidence type="ECO:0000256" key="3">
    <source>
        <dbReference type="ARBA" id="ARBA00023054"/>
    </source>
</evidence>
<organism evidence="5 6">
    <name type="scientific">Sinocyclocheilus anshuiensis</name>
    <dbReference type="NCBI Taxonomy" id="1608454"/>
    <lineage>
        <taxon>Eukaryota</taxon>
        <taxon>Metazoa</taxon>
        <taxon>Chordata</taxon>
        <taxon>Craniata</taxon>
        <taxon>Vertebrata</taxon>
        <taxon>Euteleostomi</taxon>
        <taxon>Actinopterygii</taxon>
        <taxon>Neopterygii</taxon>
        <taxon>Teleostei</taxon>
        <taxon>Ostariophysi</taxon>
        <taxon>Cypriniformes</taxon>
        <taxon>Cyprinidae</taxon>
        <taxon>Cyprininae</taxon>
        <taxon>Sinocyclocheilus</taxon>
    </lineage>
</organism>
<comment type="similarity">
    <text evidence="1">Belongs to the SMC family. SMC5 subfamily.</text>
</comment>